<protein>
    <submittedName>
        <fullName evidence="3">Anti-sigma regulatory factor (Ser/Thr protein kinase)</fullName>
    </submittedName>
</protein>
<dbReference type="Gene3D" id="3.30.565.10">
    <property type="entry name" value="Histidine kinase-like ATPase, C-terminal domain"/>
    <property type="match status" value="1"/>
</dbReference>
<evidence type="ECO:0000259" key="2">
    <source>
        <dbReference type="Pfam" id="PF13581"/>
    </source>
</evidence>
<dbReference type="GO" id="GO:0004674">
    <property type="term" value="F:protein serine/threonine kinase activity"/>
    <property type="evidence" value="ECO:0007669"/>
    <property type="project" value="UniProtKB-KW"/>
</dbReference>
<evidence type="ECO:0000313" key="3">
    <source>
        <dbReference type="EMBL" id="MBB6171376.1"/>
    </source>
</evidence>
<dbReference type="InterPro" id="IPR050267">
    <property type="entry name" value="Anti-sigma-factor_SerPK"/>
</dbReference>
<reference evidence="3 4" key="1">
    <citation type="submission" date="2020-08" db="EMBL/GenBank/DDBJ databases">
        <title>Sequencing the genomes of 1000 actinobacteria strains.</title>
        <authorList>
            <person name="Klenk H.-P."/>
        </authorList>
    </citation>
    <scope>NUCLEOTIDE SEQUENCE [LARGE SCALE GENOMIC DNA]</scope>
    <source>
        <strain evidence="3 4">DSM 46659</strain>
    </source>
</reference>
<evidence type="ECO:0000313" key="4">
    <source>
        <dbReference type="Proteomes" id="UP000546642"/>
    </source>
</evidence>
<dbReference type="EMBL" id="JACHDS010000001">
    <property type="protein sequence ID" value="MBB6171376.1"/>
    <property type="molecule type" value="Genomic_DNA"/>
</dbReference>
<dbReference type="PANTHER" id="PTHR35526">
    <property type="entry name" value="ANTI-SIGMA-F FACTOR RSBW-RELATED"/>
    <property type="match status" value="1"/>
</dbReference>
<dbReference type="AlphaFoldDB" id="A0A7W9YH16"/>
<organism evidence="3 4">
    <name type="scientific">Nocardiopsis mwathae</name>
    <dbReference type="NCBI Taxonomy" id="1472723"/>
    <lineage>
        <taxon>Bacteria</taxon>
        <taxon>Bacillati</taxon>
        <taxon>Actinomycetota</taxon>
        <taxon>Actinomycetes</taxon>
        <taxon>Streptosporangiales</taxon>
        <taxon>Nocardiopsidaceae</taxon>
        <taxon>Nocardiopsis</taxon>
    </lineage>
</organism>
<dbReference type="PANTHER" id="PTHR35526:SF3">
    <property type="entry name" value="ANTI-SIGMA-F FACTOR RSBW"/>
    <property type="match status" value="1"/>
</dbReference>
<keyword evidence="1" id="KW-0808">Transferase</keyword>
<accession>A0A7W9YH16</accession>
<comment type="caution">
    <text evidence="3">The sequence shown here is derived from an EMBL/GenBank/DDBJ whole genome shotgun (WGS) entry which is preliminary data.</text>
</comment>
<dbReference type="SUPFAM" id="SSF55874">
    <property type="entry name" value="ATPase domain of HSP90 chaperone/DNA topoisomerase II/histidine kinase"/>
    <property type="match status" value="1"/>
</dbReference>
<gene>
    <name evidence="3" type="ORF">HNR23_001436</name>
</gene>
<dbReference type="InterPro" id="IPR036890">
    <property type="entry name" value="HATPase_C_sf"/>
</dbReference>
<keyword evidence="1" id="KW-0723">Serine/threonine-protein kinase</keyword>
<feature type="domain" description="Histidine kinase/HSP90-like ATPase" evidence="2">
    <location>
        <begin position="11"/>
        <end position="129"/>
    </location>
</feature>
<dbReference type="Pfam" id="PF13581">
    <property type="entry name" value="HATPase_c_2"/>
    <property type="match status" value="1"/>
</dbReference>
<keyword evidence="1" id="KW-0418">Kinase</keyword>
<dbReference type="InterPro" id="IPR003594">
    <property type="entry name" value="HATPase_dom"/>
</dbReference>
<dbReference type="Proteomes" id="UP000546642">
    <property type="component" value="Unassembled WGS sequence"/>
</dbReference>
<keyword evidence="4" id="KW-1185">Reference proteome</keyword>
<sequence>MNMPVYARSFPGVPEQVAEARHWVDSVLTTAVRISLVPDDTVATAVLLVSELSTNAVLHSDGVKDDGRFTVSLTLTPGALTARVIDGGASTGRPFTLDVGPDAGPDPGPDAENGRGLRLALHFADELGTLPGECGTYFRLVWEGSDGIDGRRASVDQG</sequence>
<evidence type="ECO:0000256" key="1">
    <source>
        <dbReference type="ARBA" id="ARBA00022527"/>
    </source>
</evidence>
<name>A0A7W9YH16_9ACTN</name>
<proteinExistence type="predicted"/>
<dbReference type="CDD" id="cd16936">
    <property type="entry name" value="HATPase_RsbW-like"/>
    <property type="match status" value="1"/>
</dbReference>